<dbReference type="PANTHER" id="PTHR47371:SF3">
    <property type="entry name" value="PHOSPHOGLYCEROL TRANSFERASE I"/>
    <property type="match status" value="1"/>
</dbReference>
<dbReference type="InterPro" id="IPR017850">
    <property type="entry name" value="Alkaline_phosphatase_core_sf"/>
</dbReference>
<accession>A0A383CTC6</accession>
<name>A0A383CTC6_9ZZZZ</name>
<gene>
    <name evidence="2" type="ORF">METZ01_LOCUS488225</name>
</gene>
<organism evidence="2">
    <name type="scientific">marine metagenome</name>
    <dbReference type="NCBI Taxonomy" id="408172"/>
    <lineage>
        <taxon>unclassified sequences</taxon>
        <taxon>metagenomes</taxon>
        <taxon>ecological metagenomes</taxon>
    </lineage>
</organism>
<dbReference type="SUPFAM" id="SSF53649">
    <property type="entry name" value="Alkaline phosphatase-like"/>
    <property type="match status" value="1"/>
</dbReference>
<evidence type="ECO:0000256" key="1">
    <source>
        <dbReference type="SAM" id="Phobius"/>
    </source>
</evidence>
<dbReference type="AlphaFoldDB" id="A0A383CTC6"/>
<feature type="transmembrane region" description="Helical" evidence="1">
    <location>
        <begin position="32"/>
        <end position="49"/>
    </location>
</feature>
<keyword evidence="1" id="KW-0812">Transmembrane</keyword>
<proteinExistence type="predicted"/>
<evidence type="ECO:0000313" key="2">
    <source>
        <dbReference type="EMBL" id="SVE35371.1"/>
    </source>
</evidence>
<dbReference type="PANTHER" id="PTHR47371">
    <property type="entry name" value="LIPOTEICHOIC ACID SYNTHASE"/>
    <property type="match status" value="1"/>
</dbReference>
<dbReference type="EMBL" id="UINC01211466">
    <property type="protein sequence ID" value="SVE35371.1"/>
    <property type="molecule type" value="Genomic_DNA"/>
</dbReference>
<feature type="transmembrane region" description="Helical" evidence="1">
    <location>
        <begin position="69"/>
        <end position="86"/>
    </location>
</feature>
<dbReference type="Gene3D" id="3.40.720.10">
    <property type="entry name" value="Alkaline Phosphatase, subunit A"/>
    <property type="match status" value="1"/>
</dbReference>
<keyword evidence="1" id="KW-1133">Transmembrane helix</keyword>
<feature type="non-terminal residue" evidence="2">
    <location>
        <position position="239"/>
    </location>
</feature>
<sequence>YKELGTHLNILAWQTNAYSKEVWQFAWREHPVFFYIISIFFIVYFWIRLIKRFMPNKNEINNSFFIRTIYFLIGIITIGTCIRGGWQERPIDWGHAMFSKNQLANQSALNPLFNLGRSIIQLNSEKNISNLIQYMDDDLAFSITRKMILAPNEYYVDSTTLKRKIVDPATIKPHIILVVLESFLGSYCGFINPKNTDVTPNLNYIANSGINCSHAFASGKRSAYGLSSILCSWPVLPGF</sequence>
<reference evidence="2" key="1">
    <citation type="submission" date="2018-05" db="EMBL/GenBank/DDBJ databases">
        <authorList>
            <person name="Lanie J.A."/>
            <person name="Ng W.-L."/>
            <person name="Kazmierczak K.M."/>
            <person name="Andrzejewski T.M."/>
            <person name="Davidsen T.M."/>
            <person name="Wayne K.J."/>
            <person name="Tettelin H."/>
            <person name="Glass J.I."/>
            <person name="Rusch D."/>
            <person name="Podicherti R."/>
            <person name="Tsui H.-C.T."/>
            <person name="Winkler M.E."/>
        </authorList>
    </citation>
    <scope>NUCLEOTIDE SEQUENCE</scope>
</reference>
<keyword evidence="1" id="KW-0472">Membrane</keyword>
<evidence type="ECO:0008006" key="3">
    <source>
        <dbReference type="Google" id="ProtNLM"/>
    </source>
</evidence>
<protein>
    <recommendedName>
        <fullName evidence="3">Sulfatase N-terminal domain-containing protein</fullName>
    </recommendedName>
</protein>
<feature type="non-terminal residue" evidence="2">
    <location>
        <position position="1"/>
    </location>
</feature>
<dbReference type="InterPro" id="IPR050448">
    <property type="entry name" value="OpgB/LTA_synthase_biosynth"/>
</dbReference>